<comment type="caution">
    <text evidence="2">The sequence shown here is derived from an EMBL/GenBank/DDBJ whole genome shotgun (WGS) entry which is preliminary data.</text>
</comment>
<dbReference type="AlphaFoldDB" id="A0A3N9P786"/>
<organism evidence="2 3">
    <name type="scientific">Paenibacillus rhizophilus</name>
    <dbReference type="NCBI Taxonomy" id="1850366"/>
    <lineage>
        <taxon>Bacteria</taxon>
        <taxon>Bacillati</taxon>
        <taxon>Bacillota</taxon>
        <taxon>Bacilli</taxon>
        <taxon>Bacillales</taxon>
        <taxon>Paenibacillaceae</taxon>
        <taxon>Paenibacillus</taxon>
    </lineage>
</organism>
<dbReference type="PANTHER" id="PTHR11614">
    <property type="entry name" value="PHOSPHOLIPASE-RELATED"/>
    <property type="match status" value="1"/>
</dbReference>
<keyword evidence="2" id="KW-0378">Hydrolase</keyword>
<sequence length="318" mass="35359">MVTEHSFTMTDPLGVPIHVYEWLPEAEETVRGILQISHGMCETAARYARLAGRLNAAGYAVYAGDHRGHGRTAGKIDLLGDAGRDGFYWMRRDLLQIAAIASGRHPGVPVFLLGHSMGSFLAQKLMCEPGSERYAGYILSGSNGPRGMLRFGEALAKAQLALLGERHRSVLLNGIVFGGYNRSFSPVRTAFDWLSSDTEEVDSFISDPFCGAICTTRFFRDFFRLLQDIHTEAVLGSLCKDKPVYLFSGERDPVGMNGKGVHLLAELYRRLGVSDLEVRLYPEGRHEMLNEKNRGQVTDDLLDWLVRHLPSGQDLLRT</sequence>
<dbReference type="InterPro" id="IPR051044">
    <property type="entry name" value="MAG_DAG_Lipase"/>
</dbReference>
<dbReference type="InterPro" id="IPR029058">
    <property type="entry name" value="AB_hydrolase_fold"/>
</dbReference>
<keyword evidence="3" id="KW-1185">Reference proteome</keyword>
<dbReference type="Proteomes" id="UP000282529">
    <property type="component" value="Unassembled WGS sequence"/>
</dbReference>
<dbReference type="InterPro" id="IPR022742">
    <property type="entry name" value="Hydrolase_4"/>
</dbReference>
<dbReference type="Pfam" id="PF12146">
    <property type="entry name" value="Hydrolase_4"/>
    <property type="match status" value="1"/>
</dbReference>
<name>A0A3N9P786_9BACL</name>
<dbReference type="GO" id="GO:0016787">
    <property type="term" value="F:hydrolase activity"/>
    <property type="evidence" value="ECO:0007669"/>
    <property type="project" value="UniProtKB-KW"/>
</dbReference>
<dbReference type="Gene3D" id="3.40.50.1820">
    <property type="entry name" value="alpha/beta hydrolase"/>
    <property type="match status" value="1"/>
</dbReference>
<dbReference type="OrthoDB" id="9806902at2"/>
<reference evidence="2 3" key="1">
    <citation type="submission" date="2018-11" db="EMBL/GenBank/DDBJ databases">
        <title>Genome sequence of strain 7197.</title>
        <authorList>
            <person name="Gao J."/>
            <person name="Sun J."/>
        </authorList>
    </citation>
    <scope>NUCLEOTIDE SEQUENCE [LARGE SCALE GENOMIC DNA]</scope>
    <source>
        <strain evidence="2 3">7197</strain>
    </source>
</reference>
<gene>
    <name evidence="2" type="ORF">EH198_10685</name>
</gene>
<dbReference type="EMBL" id="RQPI01000004">
    <property type="protein sequence ID" value="RQW12103.1"/>
    <property type="molecule type" value="Genomic_DNA"/>
</dbReference>
<proteinExistence type="predicted"/>
<evidence type="ECO:0000313" key="3">
    <source>
        <dbReference type="Proteomes" id="UP000282529"/>
    </source>
</evidence>
<feature type="domain" description="Serine aminopeptidase S33" evidence="1">
    <location>
        <begin position="30"/>
        <end position="293"/>
    </location>
</feature>
<dbReference type="SUPFAM" id="SSF53474">
    <property type="entry name" value="alpha/beta-Hydrolases"/>
    <property type="match status" value="1"/>
</dbReference>
<accession>A0A3N9P786</accession>
<evidence type="ECO:0000259" key="1">
    <source>
        <dbReference type="Pfam" id="PF12146"/>
    </source>
</evidence>
<protein>
    <submittedName>
        <fullName evidence="2">Alpha/beta hydrolase</fullName>
    </submittedName>
</protein>
<evidence type="ECO:0000313" key="2">
    <source>
        <dbReference type="EMBL" id="RQW12103.1"/>
    </source>
</evidence>